<feature type="binding site" evidence="8">
    <location>
        <position position="126"/>
    </location>
    <ligand>
        <name>Zn(2+)</name>
        <dbReference type="ChEBI" id="CHEBI:29105"/>
        <label>2</label>
    </ligand>
</feature>
<gene>
    <name evidence="12" type="ORF">BAUCODRAFT_31455</name>
</gene>
<dbReference type="InterPro" id="IPR001529">
    <property type="entry name" value="Zn_ribbon_RPB9"/>
</dbReference>
<accession>M2LWU2</accession>
<comment type="subunit">
    <text evidence="2">Component of the RNA polymerase II (Pol II) complex consisting of 12 subunits.</text>
</comment>
<reference evidence="12 13" key="1">
    <citation type="journal article" date="2012" name="PLoS Pathog.">
        <title>Diverse lifestyles and strategies of plant pathogenesis encoded in the genomes of eighteen Dothideomycetes fungi.</title>
        <authorList>
            <person name="Ohm R.A."/>
            <person name="Feau N."/>
            <person name="Henrissat B."/>
            <person name="Schoch C.L."/>
            <person name="Horwitz B.A."/>
            <person name="Barry K.W."/>
            <person name="Condon B.J."/>
            <person name="Copeland A.C."/>
            <person name="Dhillon B."/>
            <person name="Glaser F."/>
            <person name="Hesse C.N."/>
            <person name="Kosti I."/>
            <person name="LaButti K."/>
            <person name="Lindquist E.A."/>
            <person name="Lucas S."/>
            <person name="Salamov A.A."/>
            <person name="Bradshaw R.E."/>
            <person name="Ciuffetti L."/>
            <person name="Hamelin R.C."/>
            <person name="Kema G.H.J."/>
            <person name="Lawrence C."/>
            <person name="Scott J.A."/>
            <person name="Spatafora J.W."/>
            <person name="Turgeon B.G."/>
            <person name="de Wit P.J.G.M."/>
            <person name="Zhong S."/>
            <person name="Goodwin S.B."/>
            <person name="Grigoriev I.V."/>
        </authorList>
    </citation>
    <scope>NUCLEOTIDE SEQUENCE [LARGE SCALE GENOMIC DNA]</scope>
    <source>
        <strain evidence="12 13">UAMH 10762</strain>
    </source>
</reference>
<name>M2LWU2_BAUPA</name>
<feature type="binding site" evidence="8">
    <location>
        <position position="98"/>
    </location>
    <ligand>
        <name>Zn(2+)</name>
        <dbReference type="ChEBI" id="CHEBI:29105"/>
        <label>2</label>
    </ligand>
</feature>
<dbReference type="PIRSF" id="PIRSF005586">
    <property type="entry name" value="RNApol_RpoM"/>
    <property type="match status" value="1"/>
</dbReference>
<evidence type="ECO:0000313" key="13">
    <source>
        <dbReference type="Proteomes" id="UP000011761"/>
    </source>
</evidence>
<dbReference type="GeneID" id="19111482"/>
<dbReference type="KEGG" id="bcom:BAUCODRAFT_31455"/>
<dbReference type="CDD" id="cd10508">
    <property type="entry name" value="Zn-ribbon_RPB9"/>
    <property type="match status" value="1"/>
</dbReference>
<evidence type="ECO:0000256" key="8">
    <source>
        <dbReference type="PIRSR" id="PIRSR005586-1"/>
    </source>
</evidence>
<organism evidence="12 13">
    <name type="scientific">Baudoinia panamericana (strain UAMH 10762)</name>
    <name type="common">Angels' share fungus</name>
    <name type="synonym">Baudoinia compniacensis (strain UAMH 10762)</name>
    <dbReference type="NCBI Taxonomy" id="717646"/>
    <lineage>
        <taxon>Eukaryota</taxon>
        <taxon>Fungi</taxon>
        <taxon>Dikarya</taxon>
        <taxon>Ascomycota</taxon>
        <taxon>Pezizomycotina</taxon>
        <taxon>Dothideomycetes</taxon>
        <taxon>Dothideomycetidae</taxon>
        <taxon>Mycosphaerellales</taxon>
        <taxon>Teratosphaeriaceae</taxon>
        <taxon>Baudoinia</taxon>
    </lineage>
</organism>
<comment type="similarity">
    <text evidence="7 10">Belongs to the archaeal rpoM/eukaryotic RPA12/RPB9/RPC11 RNA polymerase family.</text>
</comment>
<dbReference type="PROSITE" id="PS51133">
    <property type="entry name" value="ZF_TFIIS_2"/>
    <property type="match status" value="1"/>
</dbReference>
<dbReference type="PANTHER" id="PTHR11239:SF1">
    <property type="entry name" value="DNA-DIRECTED RNA POLYMERASE II SUBUNIT RPB9"/>
    <property type="match status" value="1"/>
</dbReference>
<comment type="function">
    <text evidence="7">DNA-dependent RNA polymerase catalyzes the transcription of DNA into RNA using the four ribonucleoside triphosphates as substrates.</text>
</comment>
<dbReference type="Pfam" id="PF01096">
    <property type="entry name" value="Zn_ribbon_TFIIS"/>
    <property type="match status" value="1"/>
</dbReference>
<keyword evidence="5 8" id="KW-0862">Zinc</keyword>
<dbReference type="InterPro" id="IPR012164">
    <property type="entry name" value="Rpa12/Rpb9/Rpc10/TFS"/>
</dbReference>
<dbReference type="SMART" id="SM00661">
    <property type="entry name" value="RPOL9"/>
    <property type="match status" value="1"/>
</dbReference>
<dbReference type="GO" id="GO:0005730">
    <property type="term" value="C:nucleolus"/>
    <property type="evidence" value="ECO:0007669"/>
    <property type="project" value="UniProtKB-SubCell"/>
</dbReference>
<evidence type="ECO:0000256" key="2">
    <source>
        <dbReference type="ARBA" id="ARBA00011730"/>
    </source>
</evidence>
<dbReference type="HOGENOM" id="CLU_093932_0_1_1"/>
<feature type="binding site" evidence="8">
    <location>
        <position position="123"/>
    </location>
    <ligand>
        <name>Zn(2+)</name>
        <dbReference type="ChEBI" id="CHEBI:29105"/>
        <label>2</label>
    </ligand>
</feature>
<dbReference type="RefSeq" id="XP_007673575.1">
    <property type="nucleotide sequence ID" value="XM_007675385.1"/>
</dbReference>
<evidence type="ECO:0000256" key="4">
    <source>
        <dbReference type="ARBA" id="ARBA00022771"/>
    </source>
</evidence>
<dbReference type="Gene3D" id="2.20.25.10">
    <property type="match status" value="2"/>
</dbReference>
<dbReference type="SMART" id="SM00440">
    <property type="entry name" value="ZnF_C2C2"/>
    <property type="match status" value="1"/>
</dbReference>
<dbReference type="GO" id="GO:0003676">
    <property type="term" value="F:nucleic acid binding"/>
    <property type="evidence" value="ECO:0007669"/>
    <property type="project" value="InterPro"/>
</dbReference>
<dbReference type="AlphaFoldDB" id="M2LWU2"/>
<dbReference type="InterPro" id="IPR001222">
    <property type="entry name" value="Znf_TFIIS"/>
</dbReference>
<keyword evidence="7 10" id="KW-0240">DNA-directed RNA polymerase</keyword>
<evidence type="ECO:0000256" key="5">
    <source>
        <dbReference type="ARBA" id="ARBA00022833"/>
    </source>
</evidence>
<keyword evidence="13" id="KW-1185">Reference proteome</keyword>
<evidence type="ECO:0000256" key="1">
    <source>
        <dbReference type="ARBA" id="ARBA00004604"/>
    </source>
</evidence>
<dbReference type="STRING" id="717646.M2LWU2"/>
<feature type="binding site" evidence="8">
    <location>
        <position position="51"/>
    </location>
    <ligand>
        <name>Zn(2+)</name>
        <dbReference type="ChEBI" id="CHEBI:29105"/>
        <label>1</label>
    </ligand>
</feature>
<dbReference type="GO" id="GO:0001193">
    <property type="term" value="P:maintenance of transcriptional fidelity during transcription elongation by RNA polymerase II"/>
    <property type="evidence" value="ECO:0007669"/>
    <property type="project" value="EnsemblFungi"/>
</dbReference>
<evidence type="ECO:0000256" key="10">
    <source>
        <dbReference type="RuleBase" id="RU003474"/>
    </source>
</evidence>
<evidence type="ECO:0000313" key="12">
    <source>
        <dbReference type="EMBL" id="EMC99142.1"/>
    </source>
</evidence>
<dbReference type="eggNOG" id="KOG2691">
    <property type="taxonomic scope" value="Eukaryota"/>
</dbReference>
<evidence type="ECO:0000256" key="7">
    <source>
        <dbReference type="PIRNR" id="PIRNR005586"/>
    </source>
</evidence>
<dbReference type="OrthoDB" id="282270at2759"/>
<feature type="zinc finger region" description="C4-type" evidence="9">
    <location>
        <begin position="26"/>
        <end position="51"/>
    </location>
</feature>
<dbReference type="PANTHER" id="PTHR11239">
    <property type="entry name" value="DNA-DIRECTED RNA POLYMERASE"/>
    <property type="match status" value="1"/>
</dbReference>
<keyword evidence="3 8" id="KW-0479">Metal-binding</keyword>
<feature type="binding site" evidence="8">
    <location>
        <position position="48"/>
    </location>
    <ligand>
        <name>Zn(2+)</name>
        <dbReference type="ChEBI" id="CHEBI:29105"/>
        <label>1</label>
    </ligand>
</feature>
<keyword evidence="6 7" id="KW-0539">Nucleus</keyword>
<sequence>MTSYDMDSEAVGQQDKDKVKISFRFCRECSNMLYPAEDKISHELMFSCRMCAYSEKAETTCVFRNALRDEIAETPGNYKEVAEDPTLPHTEDEQCAQCGERDAVFFQSQQRTRETGMALFFVCVNCNHCWSTLDRIK</sequence>
<dbReference type="GO" id="GO:0006367">
    <property type="term" value="P:transcription initiation at RNA polymerase II promoter"/>
    <property type="evidence" value="ECO:0007669"/>
    <property type="project" value="EnsemblFungi"/>
</dbReference>
<dbReference type="GO" id="GO:0008270">
    <property type="term" value="F:zinc ion binding"/>
    <property type="evidence" value="ECO:0007669"/>
    <property type="project" value="UniProtKB-KW"/>
</dbReference>
<dbReference type="Pfam" id="PF02150">
    <property type="entry name" value="Zn_ribbon_RPB9"/>
    <property type="match status" value="1"/>
</dbReference>
<proteinExistence type="inferred from homology"/>
<keyword evidence="7 10" id="KW-0804">Transcription</keyword>
<dbReference type="EMBL" id="KB445552">
    <property type="protein sequence ID" value="EMC99142.1"/>
    <property type="molecule type" value="Genomic_DNA"/>
</dbReference>
<evidence type="ECO:0000256" key="9">
    <source>
        <dbReference type="PIRSR" id="PIRSR005586-2"/>
    </source>
</evidence>
<dbReference type="GO" id="GO:0005665">
    <property type="term" value="C:RNA polymerase II, core complex"/>
    <property type="evidence" value="ECO:0007669"/>
    <property type="project" value="EnsemblFungi"/>
</dbReference>
<evidence type="ECO:0000259" key="11">
    <source>
        <dbReference type="PROSITE" id="PS51133"/>
    </source>
</evidence>
<feature type="binding site" evidence="8">
    <location>
        <position position="95"/>
    </location>
    <ligand>
        <name>Zn(2+)</name>
        <dbReference type="ChEBI" id="CHEBI:29105"/>
        <label>2</label>
    </ligand>
</feature>
<evidence type="ECO:0000256" key="3">
    <source>
        <dbReference type="ARBA" id="ARBA00022723"/>
    </source>
</evidence>
<feature type="domain" description="TFIIS-type" evidence="11">
    <location>
        <begin position="91"/>
        <end position="131"/>
    </location>
</feature>
<protein>
    <recommendedName>
        <fullName evidence="7">DNA-directed RNA polymerase subunit</fullName>
    </recommendedName>
</protein>
<dbReference type="OMA" id="DTSMVLF"/>
<feature type="binding site" evidence="8">
    <location>
        <position position="29"/>
    </location>
    <ligand>
        <name>Zn(2+)</name>
        <dbReference type="ChEBI" id="CHEBI:29105"/>
        <label>1</label>
    </ligand>
</feature>
<dbReference type="GO" id="GO:0006283">
    <property type="term" value="P:transcription-coupled nucleotide-excision repair"/>
    <property type="evidence" value="ECO:0007669"/>
    <property type="project" value="EnsemblFungi"/>
</dbReference>
<evidence type="ECO:0000256" key="6">
    <source>
        <dbReference type="ARBA" id="ARBA00023242"/>
    </source>
</evidence>
<comment type="subcellular location">
    <subcellularLocation>
        <location evidence="1">Nucleus</location>
        <location evidence="1">Nucleolus</location>
    </subcellularLocation>
</comment>
<dbReference type="SUPFAM" id="SSF57783">
    <property type="entry name" value="Zinc beta-ribbon"/>
    <property type="match status" value="2"/>
</dbReference>
<keyword evidence="4 9" id="KW-0863">Zinc-finger</keyword>
<dbReference type="Proteomes" id="UP000011761">
    <property type="component" value="Unassembled WGS sequence"/>
</dbReference>
<feature type="binding site" evidence="8">
    <location>
        <position position="26"/>
    </location>
    <ligand>
        <name>Zn(2+)</name>
        <dbReference type="ChEBI" id="CHEBI:29105"/>
        <label>1</label>
    </ligand>
</feature>
<dbReference type="GO" id="GO:0003899">
    <property type="term" value="F:DNA-directed RNA polymerase activity"/>
    <property type="evidence" value="ECO:0007669"/>
    <property type="project" value="InterPro"/>
</dbReference>
<dbReference type="InterPro" id="IPR034012">
    <property type="entry name" value="Zn_ribbon_RPB9_C"/>
</dbReference>
<dbReference type="GO" id="GO:0003968">
    <property type="term" value="F:RNA-directed RNA polymerase activity"/>
    <property type="evidence" value="ECO:0007669"/>
    <property type="project" value="EnsemblFungi"/>
</dbReference>